<evidence type="ECO:0000313" key="3">
    <source>
        <dbReference type="Proteomes" id="UP001175211"/>
    </source>
</evidence>
<dbReference type="AlphaFoldDB" id="A0AA39MPQ0"/>
<dbReference type="EMBL" id="JAUEPS010000071">
    <property type="protein sequence ID" value="KAK0441230.1"/>
    <property type="molecule type" value="Genomic_DNA"/>
</dbReference>
<feature type="compositionally biased region" description="Basic and acidic residues" evidence="1">
    <location>
        <begin position="57"/>
        <end position="70"/>
    </location>
</feature>
<accession>A0AA39MPQ0</accession>
<evidence type="ECO:0000313" key="2">
    <source>
        <dbReference type="EMBL" id="KAK0441230.1"/>
    </source>
</evidence>
<comment type="caution">
    <text evidence="2">The sequence shown here is derived from an EMBL/GenBank/DDBJ whole genome shotgun (WGS) entry which is preliminary data.</text>
</comment>
<dbReference type="InterPro" id="IPR036188">
    <property type="entry name" value="FAD/NAD-bd_sf"/>
</dbReference>
<feature type="region of interest" description="Disordered" evidence="1">
    <location>
        <begin position="49"/>
        <end position="70"/>
    </location>
</feature>
<keyword evidence="3" id="KW-1185">Reference proteome</keyword>
<evidence type="ECO:0000256" key="1">
    <source>
        <dbReference type="SAM" id="MobiDB-lite"/>
    </source>
</evidence>
<dbReference type="RefSeq" id="XP_060323916.1">
    <property type="nucleotide sequence ID" value="XM_060478421.1"/>
</dbReference>
<dbReference type="Proteomes" id="UP001175211">
    <property type="component" value="Unassembled WGS sequence"/>
</dbReference>
<proteinExistence type="predicted"/>
<gene>
    <name evidence="2" type="ORF">EV420DRAFT_1650149</name>
</gene>
<protein>
    <submittedName>
        <fullName evidence="2">Uncharacterized protein</fullName>
    </submittedName>
</protein>
<dbReference type="GeneID" id="85361969"/>
<name>A0AA39MPQ0_ARMTA</name>
<reference evidence="2" key="1">
    <citation type="submission" date="2023-06" db="EMBL/GenBank/DDBJ databases">
        <authorList>
            <consortium name="Lawrence Berkeley National Laboratory"/>
            <person name="Ahrendt S."/>
            <person name="Sahu N."/>
            <person name="Indic B."/>
            <person name="Wong-Bajracharya J."/>
            <person name="Merenyi Z."/>
            <person name="Ke H.-M."/>
            <person name="Monk M."/>
            <person name="Kocsube S."/>
            <person name="Drula E."/>
            <person name="Lipzen A."/>
            <person name="Balint B."/>
            <person name="Henrissat B."/>
            <person name="Andreopoulos B."/>
            <person name="Martin F.M."/>
            <person name="Harder C.B."/>
            <person name="Rigling D."/>
            <person name="Ford K.L."/>
            <person name="Foster G.D."/>
            <person name="Pangilinan J."/>
            <person name="Papanicolaou A."/>
            <person name="Barry K."/>
            <person name="LaButti K."/>
            <person name="Viragh M."/>
            <person name="Koriabine M."/>
            <person name="Yan M."/>
            <person name="Riley R."/>
            <person name="Champramary S."/>
            <person name="Plett K.L."/>
            <person name="Tsai I.J."/>
            <person name="Slot J."/>
            <person name="Sipos G."/>
            <person name="Plett J."/>
            <person name="Nagy L.G."/>
            <person name="Grigoriev I.V."/>
        </authorList>
    </citation>
    <scope>NUCLEOTIDE SEQUENCE</scope>
    <source>
        <strain evidence="2">CCBAS 213</strain>
    </source>
</reference>
<sequence length="105" mass="11450">MSRSSAPVCLELFLPVLHSGQRCFEAVIDFFKAVVDLSIYDELYSDLLTSDSIPGKSDPEDGGRNSEEDWRSCTLSGFTAVSHPIGTLDMEKYSLGGVVDSQLKA</sequence>
<organism evidence="2 3">
    <name type="scientific">Armillaria tabescens</name>
    <name type="common">Ringless honey mushroom</name>
    <name type="synonym">Agaricus tabescens</name>
    <dbReference type="NCBI Taxonomy" id="1929756"/>
    <lineage>
        <taxon>Eukaryota</taxon>
        <taxon>Fungi</taxon>
        <taxon>Dikarya</taxon>
        <taxon>Basidiomycota</taxon>
        <taxon>Agaricomycotina</taxon>
        <taxon>Agaricomycetes</taxon>
        <taxon>Agaricomycetidae</taxon>
        <taxon>Agaricales</taxon>
        <taxon>Marasmiineae</taxon>
        <taxon>Physalacriaceae</taxon>
        <taxon>Desarmillaria</taxon>
    </lineage>
</organism>
<dbReference type="Gene3D" id="3.50.50.60">
    <property type="entry name" value="FAD/NAD(P)-binding domain"/>
    <property type="match status" value="1"/>
</dbReference>
<dbReference type="Gene3D" id="3.30.560.10">
    <property type="entry name" value="Glucose Oxidase, domain 3"/>
    <property type="match status" value="1"/>
</dbReference>